<keyword evidence="4" id="KW-1185">Reference proteome</keyword>
<evidence type="ECO:0000313" key="3">
    <source>
        <dbReference type="EMBL" id="MBB4911212.1"/>
    </source>
</evidence>
<dbReference type="Pfam" id="PF00376">
    <property type="entry name" value="MerR"/>
    <property type="match status" value="1"/>
</dbReference>
<dbReference type="AlphaFoldDB" id="A0A7W7QCT8"/>
<gene>
    <name evidence="3" type="ORF">FHR82_007472</name>
</gene>
<dbReference type="Pfam" id="PF13411">
    <property type="entry name" value="MerR_1"/>
    <property type="match status" value="1"/>
</dbReference>
<dbReference type="InterPro" id="IPR047057">
    <property type="entry name" value="MerR_fam"/>
</dbReference>
<proteinExistence type="predicted"/>
<evidence type="ECO:0000259" key="2">
    <source>
        <dbReference type="PROSITE" id="PS50937"/>
    </source>
</evidence>
<dbReference type="GO" id="GO:0003677">
    <property type="term" value="F:DNA binding"/>
    <property type="evidence" value="ECO:0007669"/>
    <property type="project" value="UniProtKB-KW"/>
</dbReference>
<dbReference type="SUPFAM" id="SSF46955">
    <property type="entry name" value="Putative DNA-binding domain"/>
    <property type="match status" value="2"/>
</dbReference>
<reference evidence="3 4" key="1">
    <citation type="submission" date="2020-08" db="EMBL/GenBank/DDBJ databases">
        <title>Genomic Encyclopedia of Type Strains, Phase III (KMG-III): the genomes of soil and plant-associated and newly described type strains.</title>
        <authorList>
            <person name="Whitman W."/>
        </authorList>
    </citation>
    <scope>NUCLEOTIDE SEQUENCE [LARGE SCALE GENOMIC DNA]</scope>
    <source>
        <strain evidence="3 4">CECT 8960</strain>
    </source>
</reference>
<organism evidence="3 4">
    <name type="scientific">Actinophytocola algeriensis</name>
    <dbReference type="NCBI Taxonomy" id="1768010"/>
    <lineage>
        <taxon>Bacteria</taxon>
        <taxon>Bacillati</taxon>
        <taxon>Actinomycetota</taxon>
        <taxon>Actinomycetes</taxon>
        <taxon>Pseudonocardiales</taxon>
        <taxon>Pseudonocardiaceae</taxon>
    </lineage>
</organism>
<evidence type="ECO:0000256" key="1">
    <source>
        <dbReference type="ARBA" id="ARBA00023125"/>
    </source>
</evidence>
<name>A0A7W7QCT8_9PSEU</name>
<dbReference type="RefSeq" id="WP_311771450.1">
    <property type="nucleotide sequence ID" value="NZ_JACHJQ010000009.1"/>
</dbReference>
<dbReference type="PROSITE" id="PS50937">
    <property type="entry name" value="HTH_MERR_2"/>
    <property type="match status" value="2"/>
</dbReference>
<dbReference type="Proteomes" id="UP000520767">
    <property type="component" value="Unassembled WGS sequence"/>
</dbReference>
<protein>
    <submittedName>
        <fullName evidence="3">DNA-binding transcriptional MerR regulator</fullName>
    </submittedName>
</protein>
<accession>A0A7W7QCT8</accession>
<sequence length="224" mass="24120">MRPIDLAREAGVSTQQVRNYVDWGVLPPAARTESGYRVLGERHRAALLTYRALAKGFGWAAAKTIMHAVHDGDVPAALALVNEAHAAVHEQTRDLAATAEALTAVASAAPTPRSDLRIGEVARVLGVRTSALRVWEAAGLLVPEREHGTGYRRYTPGDIRDARMITMLRQNGYGLDQILPILDGLRESGSSDALLAAVETRRAALVTRTRLMVAATAHLDGYLG</sequence>
<dbReference type="InterPro" id="IPR000551">
    <property type="entry name" value="MerR-type_HTH_dom"/>
</dbReference>
<dbReference type="InterPro" id="IPR009061">
    <property type="entry name" value="DNA-bd_dom_put_sf"/>
</dbReference>
<feature type="domain" description="HTH merR-type" evidence="2">
    <location>
        <begin position="1"/>
        <end position="38"/>
    </location>
</feature>
<dbReference type="PANTHER" id="PTHR30204">
    <property type="entry name" value="REDOX-CYCLING DRUG-SENSING TRANSCRIPTIONAL ACTIVATOR SOXR"/>
    <property type="match status" value="1"/>
</dbReference>
<dbReference type="PANTHER" id="PTHR30204:SF93">
    <property type="entry name" value="HTH MERR-TYPE DOMAIN-CONTAINING PROTEIN"/>
    <property type="match status" value="1"/>
</dbReference>
<evidence type="ECO:0000313" key="4">
    <source>
        <dbReference type="Proteomes" id="UP000520767"/>
    </source>
</evidence>
<comment type="caution">
    <text evidence="3">The sequence shown here is derived from an EMBL/GenBank/DDBJ whole genome shotgun (WGS) entry which is preliminary data.</text>
</comment>
<dbReference type="EMBL" id="JACHJQ010000009">
    <property type="protein sequence ID" value="MBB4911212.1"/>
    <property type="molecule type" value="Genomic_DNA"/>
</dbReference>
<dbReference type="GO" id="GO:0003700">
    <property type="term" value="F:DNA-binding transcription factor activity"/>
    <property type="evidence" value="ECO:0007669"/>
    <property type="project" value="InterPro"/>
</dbReference>
<feature type="domain" description="HTH merR-type" evidence="2">
    <location>
        <begin position="115"/>
        <end position="184"/>
    </location>
</feature>
<keyword evidence="1 3" id="KW-0238">DNA-binding</keyword>
<dbReference type="SMART" id="SM00422">
    <property type="entry name" value="HTH_MERR"/>
    <property type="match status" value="2"/>
</dbReference>
<dbReference type="Gene3D" id="1.10.1660.10">
    <property type="match status" value="2"/>
</dbReference>